<organism evidence="3 4">
    <name type="scientific">Gigaspora rosea</name>
    <dbReference type="NCBI Taxonomy" id="44941"/>
    <lineage>
        <taxon>Eukaryota</taxon>
        <taxon>Fungi</taxon>
        <taxon>Fungi incertae sedis</taxon>
        <taxon>Mucoromycota</taxon>
        <taxon>Glomeromycotina</taxon>
        <taxon>Glomeromycetes</taxon>
        <taxon>Diversisporales</taxon>
        <taxon>Gigasporaceae</taxon>
        <taxon>Gigaspora</taxon>
    </lineage>
</organism>
<feature type="region of interest" description="Disordered" evidence="2">
    <location>
        <begin position="516"/>
        <end position="544"/>
    </location>
</feature>
<dbReference type="AlphaFoldDB" id="A0A397W572"/>
<dbReference type="OrthoDB" id="2448367at2759"/>
<feature type="compositionally biased region" description="Basic and acidic residues" evidence="2">
    <location>
        <begin position="328"/>
        <end position="349"/>
    </location>
</feature>
<gene>
    <name evidence="3" type="ORF">C2G38_2064681</name>
</gene>
<feature type="coiled-coil region" evidence="1">
    <location>
        <begin position="548"/>
        <end position="624"/>
    </location>
</feature>
<dbReference type="PANTHER" id="PTHR24422">
    <property type="entry name" value="CHEMOTAXIS PROTEIN METHYLTRANSFERASE"/>
    <property type="match status" value="1"/>
</dbReference>
<dbReference type="Proteomes" id="UP000266673">
    <property type="component" value="Unassembled WGS sequence"/>
</dbReference>
<comment type="caution">
    <text evidence="3">The sequence shown here is derived from an EMBL/GenBank/DDBJ whole genome shotgun (WGS) entry which is preliminary data.</text>
</comment>
<feature type="compositionally biased region" description="Basic and acidic residues" evidence="2">
    <location>
        <begin position="518"/>
        <end position="528"/>
    </location>
</feature>
<dbReference type="STRING" id="44941.A0A397W572"/>
<proteinExistence type="predicted"/>
<feature type="compositionally biased region" description="Polar residues" evidence="2">
    <location>
        <begin position="193"/>
        <end position="208"/>
    </location>
</feature>
<feature type="region of interest" description="Disordered" evidence="2">
    <location>
        <begin position="328"/>
        <end position="418"/>
    </location>
</feature>
<feature type="compositionally biased region" description="Low complexity" evidence="2">
    <location>
        <begin position="533"/>
        <end position="544"/>
    </location>
</feature>
<accession>A0A397W572</accession>
<evidence type="ECO:0000256" key="1">
    <source>
        <dbReference type="SAM" id="Coils"/>
    </source>
</evidence>
<protein>
    <submittedName>
        <fullName evidence="3">Uncharacterized protein</fullName>
    </submittedName>
</protein>
<reference evidence="3 4" key="1">
    <citation type="submission" date="2018-06" db="EMBL/GenBank/DDBJ databases">
        <title>Comparative genomics reveals the genomic features of Rhizophagus irregularis, R. cerebriforme, R. diaphanum and Gigaspora rosea, and their symbiotic lifestyle signature.</title>
        <authorList>
            <person name="Morin E."/>
            <person name="San Clemente H."/>
            <person name="Chen E.C.H."/>
            <person name="De La Providencia I."/>
            <person name="Hainaut M."/>
            <person name="Kuo A."/>
            <person name="Kohler A."/>
            <person name="Murat C."/>
            <person name="Tang N."/>
            <person name="Roy S."/>
            <person name="Loubradou J."/>
            <person name="Henrissat B."/>
            <person name="Grigoriev I.V."/>
            <person name="Corradi N."/>
            <person name="Roux C."/>
            <person name="Martin F.M."/>
        </authorList>
    </citation>
    <scope>NUCLEOTIDE SEQUENCE [LARGE SCALE GENOMIC DNA]</scope>
    <source>
        <strain evidence="3 4">DAOM 194757</strain>
    </source>
</reference>
<evidence type="ECO:0000313" key="3">
    <source>
        <dbReference type="EMBL" id="RIB26526.1"/>
    </source>
</evidence>
<keyword evidence="4" id="KW-1185">Reference proteome</keyword>
<dbReference type="Gene3D" id="1.20.5.1160">
    <property type="entry name" value="Vasodilator-stimulated phosphoprotein"/>
    <property type="match status" value="1"/>
</dbReference>
<keyword evidence="1" id="KW-0175">Coiled coil</keyword>
<feature type="compositionally biased region" description="Basic and acidic residues" evidence="2">
    <location>
        <begin position="371"/>
        <end position="418"/>
    </location>
</feature>
<feature type="region of interest" description="Disordered" evidence="2">
    <location>
        <begin position="193"/>
        <end position="213"/>
    </location>
</feature>
<evidence type="ECO:0000313" key="4">
    <source>
        <dbReference type="Proteomes" id="UP000266673"/>
    </source>
</evidence>
<evidence type="ECO:0000256" key="2">
    <source>
        <dbReference type="SAM" id="MobiDB-lite"/>
    </source>
</evidence>
<dbReference type="EMBL" id="QKWP01000133">
    <property type="protein sequence ID" value="RIB26526.1"/>
    <property type="molecule type" value="Genomic_DNA"/>
</dbReference>
<name>A0A397W572_9GLOM</name>
<sequence length="908" mass="107578">MFDRKKNDLDEIFKQYINCIQQLDDLNKKLPKLLEDLKKSDSFQELKSQILALQKTDLSTLSCHSESYKLLSKLQQLQQHVQQFFASSLNIQEFLQQQLIFLKLIEEITAGYRKRFQLQNYSNRKKKHVEFVSILDQIQTNVQQYQKYQQQLLPYLHFLQNKQDGLQESVKEYIIRQYVGFHEILIKDSGSTIQRSPTTYHNSDQSNASEDRNTLEKEYAKLQTKYQELENVNAELITKNENLECENCELKTKNKELENGYGELETNNEDLKYENSELKTKTKELENKYRELETNNENLKNENRELEKKQELENEYRKLETNNETLKYKNRELETKNQELEHENSEVKTKNNNLEYQNRELKTKNNNLEYQNRELKTKNKELEHKNSEVKTKNENLKNENQELETKNQELENENKNSKVKAKNENLEYENRVLETIKKELGNENAELKTKNENLEKENRELVTKNKELGNEAFWKTLRTILNVDKTHELLNLHHNYQNLETKYKTLEKEKRKLQQFHETTRTKTDQDRQYLTNSNNSNSKQNYQYSNYSNFNQKYQDLEEENRNLQRHNQEIASKYKTLVSECNNFESKFNNQQKVIEELTKTNIDLKKNSDNLKKEATKYQSALGNATSFHLGNQDSDSAGQLSDDILELHRNLENFCGLKRFAIIKEPEIKELLMKYGFSISGDIQIKKNLISGLLERYVIETIIGRYNEYLKVQYHNRDIDQGSQNLEMKIINTTEQLLSLTKSFSEYRSGTDAVSNVISTKLRQQIYGVLGNRGFSNIRDKEHPLILKLRSEIIGLMNRFRTISKKEKLLENEAMINTIIRQVINIFLFRLKVQEPVAEWKFFSKYTSINTIMMSAPWDTTDLEKMYVDVCAFPVIGSNLCEANQEDKNMKVIFQAQVIVNHQT</sequence>
<dbReference type="InterPro" id="IPR050903">
    <property type="entry name" value="Bact_Chemotaxis_MeTrfase"/>
</dbReference>